<dbReference type="AlphaFoldDB" id="A0A977L006"/>
<dbReference type="KEGG" id="wna:KA717_10255"/>
<organism evidence="1">
    <name type="scientific">Woronichinia naegeliana WA131</name>
    <dbReference type="NCBI Taxonomy" id="2824559"/>
    <lineage>
        <taxon>Bacteria</taxon>
        <taxon>Bacillati</taxon>
        <taxon>Cyanobacteriota</taxon>
        <taxon>Cyanophyceae</taxon>
        <taxon>Synechococcales</taxon>
        <taxon>Coelosphaeriaceae</taxon>
        <taxon>Woronichinia</taxon>
    </lineage>
</organism>
<name>A0A977L006_9CYAN</name>
<gene>
    <name evidence="1" type="ORF">KA717_10255</name>
</gene>
<reference evidence="1" key="1">
    <citation type="submission" date="2021-04" db="EMBL/GenBank/DDBJ databases">
        <title>Genome sequence of Woronichinia naegeliana from Washington state freshwater lake bloom.</title>
        <authorList>
            <person name="Dreher T.W."/>
        </authorList>
    </citation>
    <scope>NUCLEOTIDE SEQUENCE</scope>
    <source>
        <strain evidence="1">WA131</strain>
    </source>
</reference>
<protein>
    <submittedName>
        <fullName evidence="1">Uncharacterized protein</fullName>
    </submittedName>
</protein>
<accession>A0A977L006</accession>
<dbReference type="EMBL" id="CP073041">
    <property type="protein sequence ID" value="UXE63017.1"/>
    <property type="molecule type" value="Genomic_DNA"/>
</dbReference>
<dbReference type="Proteomes" id="UP001065613">
    <property type="component" value="Chromosome"/>
</dbReference>
<sequence length="52" mass="5660">MQELLQALQKGGLTIAPKPGESVETIKKNLSSFMTGAKEKIENQAKEARSTQ</sequence>
<evidence type="ECO:0000313" key="1">
    <source>
        <dbReference type="EMBL" id="UXE63017.1"/>
    </source>
</evidence>
<proteinExistence type="predicted"/>